<dbReference type="Proteomes" id="UP000825679">
    <property type="component" value="Chromosome"/>
</dbReference>
<sequence length="75" mass="8301">MAMDHIEEFDVPFGSPAMDALDVPPFRDGRPMKKVVLICPDCGEKGIWIEPPDTTLKFGDAASECDECGYGLDYF</sequence>
<keyword evidence="2" id="KW-1185">Reference proteome</keyword>
<dbReference type="RefSeq" id="WP_221007015.1">
    <property type="nucleotide sequence ID" value="NZ_CP081150.1"/>
</dbReference>
<reference evidence="1 2" key="1">
    <citation type="submission" date="2021-08" db="EMBL/GenBank/DDBJ databases">
        <title>complete genome sequencing of Deefgea sp. D25.</title>
        <authorList>
            <person name="Bae J.-W."/>
            <person name="Gim D.-H."/>
        </authorList>
    </citation>
    <scope>NUCLEOTIDE SEQUENCE [LARGE SCALE GENOMIC DNA]</scope>
    <source>
        <strain evidence="1 2">D25</strain>
    </source>
</reference>
<gene>
    <name evidence="1" type="ORF">K4H28_03445</name>
</gene>
<name>A0ABX8Z7D4_9NEIS</name>
<evidence type="ECO:0000313" key="2">
    <source>
        <dbReference type="Proteomes" id="UP000825679"/>
    </source>
</evidence>
<organism evidence="1 2">
    <name type="scientific">Deefgea tanakiae</name>
    <dbReference type="NCBI Taxonomy" id="2865840"/>
    <lineage>
        <taxon>Bacteria</taxon>
        <taxon>Pseudomonadati</taxon>
        <taxon>Pseudomonadota</taxon>
        <taxon>Betaproteobacteria</taxon>
        <taxon>Neisseriales</taxon>
        <taxon>Chitinibacteraceae</taxon>
        <taxon>Deefgea</taxon>
    </lineage>
</organism>
<proteinExistence type="predicted"/>
<accession>A0ABX8Z7D4</accession>
<evidence type="ECO:0000313" key="1">
    <source>
        <dbReference type="EMBL" id="QZA78483.1"/>
    </source>
</evidence>
<dbReference type="EMBL" id="CP081150">
    <property type="protein sequence ID" value="QZA78483.1"/>
    <property type="molecule type" value="Genomic_DNA"/>
</dbReference>
<protein>
    <submittedName>
        <fullName evidence="1">Uncharacterized protein</fullName>
    </submittedName>
</protein>